<dbReference type="RefSeq" id="XP_008031605.1">
    <property type="nucleotide sequence ID" value="XM_008033414.1"/>
</dbReference>
<dbReference type="AlphaFoldDB" id="R0JXT1"/>
<dbReference type="Pfam" id="PF26146">
    <property type="entry name" value="PI-PLC_X"/>
    <property type="match status" value="1"/>
</dbReference>
<dbReference type="STRING" id="671987.R0JXT1"/>
<dbReference type="EMBL" id="KB908877">
    <property type="protein sequence ID" value="EOA81057.1"/>
    <property type="molecule type" value="Genomic_DNA"/>
</dbReference>
<reference evidence="1 2" key="2">
    <citation type="journal article" date="2013" name="PLoS Genet.">
        <title>Comparative genome structure, secondary metabolite, and effector coding capacity across Cochliobolus pathogens.</title>
        <authorList>
            <person name="Condon B.J."/>
            <person name="Leng Y."/>
            <person name="Wu D."/>
            <person name="Bushley K.E."/>
            <person name="Ohm R.A."/>
            <person name="Otillar R."/>
            <person name="Martin J."/>
            <person name="Schackwitz W."/>
            <person name="Grimwood J."/>
            <person name="MohdZainudin N."/>
            <person name="Xue C."/>
            <person name="Wang R."/>
            <person name="Manning V.A."/>
            <person name="Dhillon B."/>
            <person name="Tu Z.J."/>
            <person name="Steffenson B.J."/>
            <person name="Salamov A."/>
            <person name="Sun H."/>
            <person name="Lowry S."/>
            <person name="LaButti K."/>
            <person name="Han J."/>
            <person name="Copeland A."/>
            <person name="Lindquist E."/>
            <person name="Barry K."/>
            <person name="Schmutz J."/>
            <person name="Baker S.E."/>
            <person name="Ciuffetti L.M."/>
            <person name="Grigoriev I.V."/>
            <person name="Zhong S."/>
            <person name="Turgeon B.G."/>
        </authorList>
    </citation>
    <scope>NUCLEOTIDE SEQUENCE [LARGE SCALE GENOMIC DNA]</scope>
    <source>
        <strain evidence="2">28A</strain>
    </source>
</reference>
<reference evidence="1 2" key="1">
    <citation type="journal article" date="2012" name="PLoS Pathog.">
        <title>Diverse lifestyles and strategies of plant pathogenesis encoded in the genomes of eighteen Dothideomycetes fungi.</title>
        <authorList>
            <person name="Ohm R.A."/>
            <person name="Feau N."/>
            <person name="Henrissat B."/>
            <person name="Schoch C.L."/>
            <person name="Horwitz B.A."/>
            <person name="Barry K.W."/>
            <person name="Condon B.J."/>
            <person name="Copeland A.C."/>
            <person name="Dhillon B."/>
            <person name="Glaser F."/>
            <person name="Hesse C.N."/>
            <person name="Kosti I."/>
            <person name="LaButti K."/>
            <person name="Lindquist E.A."/>
            <person name="Lucas S."/>
            <person name="Salamov A.A."/>
            <person name="Bradshaw R.E."/>
            <person name="Ciuffetti L."/>
            <person name="Hamelin R.C."/>
            <person name="Kema G.H.J."/>
            <person name="Lawrence C."/>
            <person name="Scott J.A."/>
            <person name="Spatafora J.W."/>
            <person name="Turgeon B.G."/>
            <person name="de Wit P.J.G.M."/>
            <person name="Zhong S."/>
            <person name="Goodwin S.B."/>
            <person name="Grigoriev I.V."/>
        </authorList>
    </citation>
    <scope>NUCLEOTIDE SEQUENCE [LARGE SCALE GENOMIC DNA]</scope>
    <source>
        <strain evidence="2">28A</strain>
    </source>
</reference>
<dbReference type="PANTHER" id="PTHR13593">
    <property type="match status" value="1"/>
</dbReference>
<dbReference type="GO" id="GO:0006629">
    <property type="term" value="P:lipid metabolic process"/>
    <property type="evidence" value="ECO:0007669"/>
    <property type="project" value="InterPro"/>
</dbReference>
<dbReference type="Gene3D" id="3.20.20.190">
    <property type="entry name" value="Phosphatidylinositol (PI) phosphodiesterase"/>
    <property type="match status" value="1"/>
</dbReference>
<keyword evidence="2" id="KW-1185">Reference proteome</keyword>
<dbReference type="GeneID" id="19397779"/>
<dbReference type="Proteomes" id="UP000016935">
    <property type="component" value="Unassembled WGS sequence"/>
</dbReference>
<organism evidence="1 2">
    <name type="scientific">Exserohilum turcicum (strain 28A)</name>
    <name type="common">Northern leaf blight fungus</name>
    <name type="synonym">Setosphaeria turcica</name>
    <dbReference type="NCBI Taxonomy" id="671987"/>
    <lineage>
        <taxon>Eukaryota</taxon>
        <taxon>Fungi</taxon>
        <taxon>Dikarya</taxon>
        <taxon>Ascomycota</taxon>
        <taxon>Pezizomycotina</taxon>
        <taxon>Dothideomycetes</taxon>
        <taxon>Pleosporomycetidae</taxon>
        <taxon>Pleosporales</taxon>
        <taxon>Pleosporineae</taxon>
        <taxon>Pleosporaceae</taxon>
        <taxon>Exserohilum</taxon>
    </lineage>
</organism>
<accession>R0JXT1</accession>
<evidence type="ECO:0008006" key="3">
    <source>
        <dbReference type="Google" id="ProtNLM"/>
    </source>
</evidence>
<proteinExistence type="predicted"/>
<dbReference type="HOGENOM" id="CLU_037358_1_1_1"/>
<evidence type="ECO:0000313" key="1">
    <source>
        <dbReference type="EMBL" id="EOA81057.1"/>
    </source>
</evidence>
<evidence type="ECO:0000313" key="2">
    <source>
        <dbReference type="Proteomes" id="UP000016935"/>
    </source>
</evidence>
<dbReference type="InterPro" id="IPR017946">
    <property type="entry name" value="PLC-like_Pdiesterase_TIM-brl"/>
</dbReference>
<dbReference type="InterPro" id="IPR051057">
    <property type="entry name" value="PI-PLC_domain"/>
</dbReference>
<gene>
    <name evidence="1" type="ORF">SETTUDRAFT_158015</name>
</gene>
<dbReference type="GO" id="GO:0008081">
    <property type="term" value="F:phosphoric diester hydrolase activity"/>
    <property type="evidence" value="ECO:0007669"/>
    <property type="project" value="InterPro"/>
</dbReference>
<dbReference type="OrthoDB" id="7984201at2759"/>
<dbReference type="eggNOG" id="ENOG502RUV2">
    <property type="taxonomic scope" value="Eukaryota"/>
</dbReference>
<sequence>MKIATIACLAESMGNCGNQFFNTTVQLDAGVRLLSAQIHVASNSETNARELHLCHSSCVFFDAGPLHDWLWEIRTWMDANPHEVVTLLLVNTDGVDAREVSAEYSRADLAHYGYVPPIINQAPNPSTEFEKTWPTLRDMIANGQRLVSFINPLAPDKENAPYLLNEFDFVWENAYDVTDPSRFTCDPDRPSNTSTVHQMRRSGKLFLMNHVLYWKQAFNIETPDPRHVMETNSWDGPGSLGKHLLDCSTEVKRQPTFVLVDFFNVGPAIVSVDIANGSGRAVGRKNVTTAVIEGGIPRRVLNGTSEVPGPPMLAFVVALVVSIVFDCRH</sequence>
<protein>
    <recommendedName>
        <fullName evidence="3">PLC-like phosphodiesterase</fullName>
    </recommendedName>
</protein>
<dbReference type="SUPFAM" id="SSF51695">
    <property type="entry name" value="PLC-like phosphodiesterases"/>
    <property type="match status" value="1"/>
</dbReference>
<dbReference type="PANTHER" id="PTHR13593:SF80">
    <property type="entry name" value="PLC-LIKE PHOSPHODIESTERASE"/>
    <property type="match status" value="1"/>
</dbReference>
<name>R0JXT1_EXST2</name>